<gene>
    <name evidence="8" type="ORF">HNR50_002245</name>
</gene>
<evidence type="ECO:0000313" key="9">
    <source>
        <dbReference type="Proteomes" id="UP000587760"/>
    </source>
</evidence>
<feature type="transmembrane region" description="Helical" evidence="7">
    <location>
        <begin position="349"/>
        <end position="369"/>
    </location>
</feature>
<dbReference type="GO" id="GO:0042910">
    <property type="term" value="F:xenobiotic transmembrane transporter activity"/>
    <property type="evidence" value="ECO:0007669"/>
    <property type="project" value="InterPro"/>
</dbReference>
<dbReference type="CDD" id="cd13134">
    <property type="entry name" value="MATE_like_8"/>
    <property type="match status" value="1"/>
</dbReference>
<reference evidence="8 9" key="1">
    <citation type="submission" date="2020-08" db="EMBL/GenBank/DDBJ databases">
        <title>Genomic Encyclopedia of Type Strains, Phase IV (KMG-IV): sequencing the most valuable type-strain genomes for metagenomic binning, comparative biology and taxonomic classification.</title>
        <authorList>
            <person name="Goeker M."/>
        </authorList>
    </citation>
    <scope>NUCLEOTIDE SEQUENCE [LARGE SCALE GENOMIC DNA]</scope>
    <source>
        <strain evidence="8 9">DSM 2461</strain>
    </source>
</reference>
<accession>A0A841RDY9</accession>
<dbReference type="GO" id="GO:0015297">
    <property type="term" value="F:antiporter activity"/>
    <property type="evidence" value="ECO:0007669"/>
    <property type="project" value="InterPro"/>
</dbReference>
<dbReference type="InterPro" id="IPR002528">
    <property type="entry name" value="MATE_fam"/>
</dbReference>
<evidence type="ECO:0000256" key="1">
    <source>
        <dbReference type="ARBA" id="ARBA00004651"/>
    </source>
</evidence>
<dbReference type="EMBL" id="JACHGJ010000003">
    <property type="protein sequence ID" value="MBB6480582.1"/>
    <property type="molecule type" value="Genomic_DNA"/>
</dbReference>
<feature type="transmembrane region" description="Helical" evidence="7">
    <location>
        <begin position="315"/>
        <end position="337"/>
    </location>
</feature>
<feature type="transmembrane region" description="Helical" evidence="7">
    <location>
        <begin position="230"/>
        <end position="250"/>
    </location>
</feature>
<dbReference type="RefSeq" id="WP_184746840.1">
    <property type="nucleotide sequence ID" value="NZ_JACHGJ010000003.1"/>
</dbReference>
<evidence type="ECO:0000256" key="4">
    <source>
        <dbReference type="ARBA" id="ARBA00022692"/>
    </source>
</evidence>
<feature type="transmembrane region" description="Helical" evidence="7">
    <location>
        <begin position="276"/>
        <end position="295"/>
    </location>
</feature>
<protein>
    <submittedName>
        <fullName evidence="8">Putative MATE family efflux protein</fullName>
    </submittedName>
</protein>
<dbReference type="GO" id="GO:0005886">
    <property type="term" value="C:plasma membrane"/>
    <property type="evidence" value="ECO:0007669"/>
    <property type="project" value="UniProtKB-SubCell"/>
</dbReference>
<feature type="transmembrane region" description="Helical" evidence="7">
    <location>
        <begin position="81"/>
        <end position="107"/>
    </location>
</feature>
<dbReference type="InterPro" id="IPR047135">
    <property type="entry name" value="YsiQ"/>
</dbReference>
<evidence type="ECO:0000256" key="6">
    <source>
        <dbReference type="ARBA" id="ARBA00023136"/>
    </source>
</evidence>
<evidence type="ECO:0000313" key="8">
    <source>
        <dbReference type="EMBL" id="MBB6480582.1"/>
    </source>
</evidence>
<dbReference type="PIRSF" id="PIRSF006603">
    <property type="entry name" value="DinF"/>
    <property type="match status" value="1"/>
</dbReference>
<comment type="caution">
    <text evidence="8">The sequence shown here is derived from an EMBL/GenBank/DDBJ whole genome shotgun (WGS) entry which is preliminary data.</text>
</comment>
<feature type="transmembrane region" description="Helical" evidence="7">
    <location>
        <begin position="127"/>
        <end position="147"/>
    </location>
</feature>
<dbReference type="NCBIfam" id="TIGR00797">
    <property type="entry name" value="matE"/>
    <property type="match status" value="1"/>
</dbReference>
<feature type="transmembrane region" description="Helical" evidence="7">
    <location>
        <begin position="390"/>
        <end position="407"/>
    </location>
</feature>
<dbReference type="PANTHER" id="PTHR42925">
    <property type="entry name" value="MULTIDRUG AND TOXIN EFFLUX PROTEIN MATE FAMILY"/>
    <property type="match status" value="1"/>
</dbReference>
<dbReference type="Pfam" id="PF01554">
    <property type="entry name" value="MatE"/>
    <property type="match status" value="2"/>
</dbReference>
<keyword evidence="3" id="KW-1003">Cell membrane</keyword>
<dbReference type="InterPro" id="IPR048279">
    <property type="entry name" value="MdtK-like"/>
</dbReference>
<dbReference type="PANTHER" id="PTHR42925:SF2">
    <property type="entry name" value="NA+ DRIVEN MULTIDRUG EFFLUX PUMP"/>
    <property type="match status" value="1"/>
</dbReference>
<dbReference type="AlphaFoldDB" id="A0A841RDY9"/>
<proteinExistence type="predicted"/>
<evidence type="ECO:0000256" key="5">
    <source>
        <dbReference type="ARBA" id="ARBA00022989"/>
    </source>
</evidence>
<evidence type="ECO:0000256" key="3">
    <source>
        <dbReference type="ARBA" id="ARBA00022475"/>
    </source>
</evidence>
<comment type="subcellular location">
    <subcellularLocation>
        <location evidence="1">Cell membrane</location>
        <topology evidence="1">Multi-pass membrane protein</topology>
    </subcellularLocation>
</comment>
<keyword evidence="9" id="KW-1185">Reference proteome</keyword>
<feature type="transmembrane region" description="Helical" evidence="7">
    <location>
        <begin position="159"/>
        <end position="178"/>
    </location>
</feature>
<sequence>MSDFRKSIFAIALPVSFQSLIQASLSMIDQFMIGQLGTNAIASVGLGAKGLFILLFVLSGIGGGASVFISQYQGKGEENKIAQVMCVTLLSGGIITAVFFFVSIVTPGAFISLFTGDPAVRTGGASYLRYISAGYLPLLAVITWSAVLRSTGHTKLPMYAGLVSVAVNTFLNYLLIFGHGPFPPMGLEGAALATTASRFIEAAFLLTVVFSRRLPGSFPPREWLRISPDFIRPFAVTTVPLVLTELLWVLGDSAFSAIYGRIGTIELAAMTLTGPVQMITIGLLTGISTAAAVILGNELGSDNSERAGQYAGKFLIIGIAGTAFLGLIVVLLSPVYVSAFRISPESADMALKILRLFALVLWIKVSNMIMGNGILRSGGDTRFVMMMDTIGMWLIGVPMGILAAFVWKLPFPLVYMAVTVEEVIRMIFMLNRTRSGKWLNNLVKEL</sequence>
<evidence type="ECO:0000256" key="7">
    <source>
        <dbReference type="SAM" id="Phobius"/>
    </source>
</evidence>
<name>A0A841RDY9_9SPIO</name>
<keyword evidence="2" id="KW-0813">Transport</keyword>
<keyword evidence="6 7" id="KW-0472">Membrane</keyword>
<organism evidence="8 9">
    <name type="scientific">Spirochaeta isovalerica</name>
    <dbReference type="NCBI Taxonomy" id="150"/>
    <lineage>
        <taxon>Bacteria</taxon>
        <taxon>Pseudomonadati</taxon>
        <taxon>Spirochaetota</taxon>
        <taxon>Spirochaetia</taxon>
        <taxon>Spirochaetales</taxon>
        <taxon>Spirochaetaceae</taxon>
        <taxon>Spirochaeta</taxon>
    </lineage>
</organism>
<evidence type="ECO:0000256" key="2">
    <source>
        <dbReference type="ARBA" id="ARBA00022448"/>
    </source>
</evidence>
<keyword evidence="5 7" id="KW-1133">Transmembrane helix</keyword>
<feature type="transmembrane region" description="Helical" evidence="7">
    <location>
        <begin position="50"/>
        <end position="69"/>
    </location>
</feature>
<keyword evidence="4 7" id="KW-0812">Transmembrane</keyword>
<dbReference type="Proteomes" id="UP000587760">
    <property type="component" value="Unassembled WGS sequence"/>
</dbReference>